<sequence>MFRKPKRKLNKGLRRKDDDEADKIETPAAGAEAEEEEESTTELLEEARKRLKQGKEDPNSKKEKEKPLLHAFGATADGKAKTMNNDALATSTAMHHPDQQQAAGATAEAGRGADGVFREGRNKFWAGPIKAATNVRVTARFDYQPDICKDYKETGFCGFGDTCIYLHDRGDQLSGWQLEEKWQEEQRLKKEKQEKQLNDFLEKASSGKAADSVTTVSDDGLPFACHLCRNAFDDPVITACQHYFCEKCIMSHVRNHSDACPICGKETHRVFNEPTKLIAKKRQVLGAREAKQEGSWKAFFETLSSQ</sequence>
<dbReference type="SMART" id="SM00184">
    <property type="entry name" value="RING"/>
    <property type="match status" value="1"/>
</dbReference>
<gene>
    <name evidence="8" type="ORF">ACOF00016_LOCUS8922</name>
</gene>
<dbReference type="SUPFAM" id="SSF57850">
    <property type="entry name" value="RING/U-box"/>
    <property type="match status" value="1"/>
</dbReference>
<evidence type="ECO:0000259" key="6">
    <source>
        <dbReference type="PROSITE" id="PS50089"/>
    </source>
</evidence>
<feature type="compositionally biased region" description="Basic residues" evidence="5">
    <location>
        <begin position="1"/>
        <end position="14"/>
    </location>
</feature>
<dbReference type="Pfam" id="PF00642">
    <property type="entry name" value="zf-CCCH"/>
    <property type="match status" value="1"/>
</dbReference>
<dbReference type="InterPro" id="IPR039971">
    <property type="entry name" value="CWC24-like"/>
</dbReference>
<evidence type="ECO:0008006" key="9">
    <source>
        <dbReference type="Google" id="ProtNLM"/>
    </source>
</evidence>
<evidence type="ECO:0000313" key="8">
    <source>
        <dbReference type="EMBL" id="CAE0411617.1"/>
    </source>
</evidence>
<dbReference type="GO" id="GO:0005684">
    <property type="term" value="C:U2-type spliceosomal complex"/>
    <property type="evidence" value="ECO:0007669"/>
    <property type="project" value="TreeGrafter"/>
</dbReference>
<dbReference type="EMBL" id="HBIM01010673">
    <property type="protein sequence ID" value="CAE0411617.1"/>
    <property type="molecule type" value="Transcribed_RNA"/>
</dbReference>
<dbReference type="GO" id="GO:0034247">
    <property type="term" value="P:snoRNA splicing"/>
    <property type="evidence" value="ECO:0007669"/>
    <property type="project" value="TreeGrafter"/>
</dbReference>
<evidence type="ECO:0000256" key="3">
    <source>
        <dbReference type="ARBA" id="ARBA00022833"/>
    </source>
</evidence>
<organism evidence="8">
    <name type="scientific">Amphora coffeiformis</name>
    <dbReference type="NCBI Taxonomy" id="265554"/>
    <lineage>
        <taxon>Eukaryota</taxon>
        <taxon>Sar</taxon>
        <taxon>Stramenopiles</taxon>
        <taxon>Ochrophyta</taxon>
        <taxon>Bacillariophyta</taxon>
        <taxon>Bacillariophyceae</taxon>
        <taxon>Bacillariophycidae</taxon>
        <taxon>Thalassiophysales</taxon>
        <taxon>Catenulaceae</taxon>
        <taxon>Amphora</taxon>
    </lineage>
</organism>
<evidence type="ECO:0000256" key="4">
    <source>
        <dbReference type="PROSITE-ProRule" id="PRU00723"/>
    </source>
</evidence>
<feature type="domain" description="RING-type" evidence="6">
    <location>
        <begin position="225"/>
        <end position="263"/>
    </location>
</feature>
<evidence type="ECO:0000256" key="2">
    <source>
        <dbReference type="ARBA" id="ARBA00022771"/>
    </source>
</evidence>
<evidence type="ECO:0000256" key="5">
    <source>
        <dbReference type="SAM" id="MobiDB-lite"/>
    </source>
</evidence>
<dbReference type="InterPro" id="IPR036855">
    <property type="entry name" value="Znf_CCCH_sf"/>
</dbReference>
<dbReference type="PROSITE" id="PS00518">
    <property type="entry name" value="ZF_RING_1"/>
    <property type="match status" value="1"/>
</dbReference>
<feature type="compositionally biased region" description="Basic and acidic residues" evidence="5">
    <location>
        <begin position="45"/>
        <end position="68"/>
    </location>
</feature>
<evidence type="ECO:0000256" key="1">
    <source>
        <dbReference type="ARBA" id="ARBA00022723"/>
    </source>
</evidence>
<dbReference type="Gene3D" id="3.30.40.10">
    <property type="entry name" value="Zinc/RING finger domain, C3HC4 (zinc finger)"/>
    <property type="match status" value="1"/>
</dbReference>
<dbReference type="InterPro" id="IPR000571">
    <property type="entry name" value="Znf_CCCH"/>
</dbReference>
<protein>
    <recommendedName>
        <fullName evidence="9">RING-type E3 ubiquitin transferase</fullName>
    </recommendedName>
</protein>
<feature type="domain" description="C3H1-type" evidence="7">
    <location>
        <begin position="142"/>
        <end position="170"/>
    </location>
</feature>
<reference evidence="8" key="1">
    <citation type="submission" date="2021-01" db="EMBL/GenBank/DDBJ databases">
        <authorList>
            <person name="Corre E."/>
            <person name="Pelletier E."/>
            <person name="Niang G."/>
            <person name="Scheremetjew M."/>
            <person name="Finn R."/>
            <person name="Kale V."/>
            <person name="Holt S."/>
            <person name="Cochrane G."/>
            <person name="Meng A."/>
            <person name="Brown T."/>
            <person name="Cohen L."/>
        </authorList>
    </citation>
    <scope>NUCLEOTIDE SEQUENCE</scope>
    <source>
        <strain evidence="8">CCMP127</strain>
    </source>
</reference>
<evidence type="ECO:0000259" key="7">
    <source>
        <dbReference type="PROSITE" id="PS50103"/>
    </source>
</evidence>
<dbReference type="PANTHER" id="PTHR12930:SF0">
    <property type="entry name" value="RING FINGER PROTEIN 113B"/>
    <property type="match status" value="1"/>
</dbReference>
<dbReference type="SMART" id="SM00356">
    <property type="entry name" value="ZnF_C3H1"/>
    <property type="match status" value="1"/>
</dbReference>
<dbReference type="InterPro" id="IPR001841">
    <property type="entry name" value="Znf_RING"/>
</dbReference>
<name>A0A7S3L9B2_9STRA</name>
<keyword evidence="3 4" id="KW-0862">Zinc</keyword>
<dbReference type="GO" id="GO:0008270">
    <property type="term" value="F:zinc ion binding"/>
    <property type="evidence" value="ECO:0007669"/>
    <property type="project" value="UniProtKB-KW"/>
</dbReference>
<dbReference type="Pfam" id="PF13923">
    <property type="entry name" value="zf-C3HC4_2"/>
    <property type="match status" value="1"/>
</dbReference>
<feature type="compositionally biased region" description="Acidic residues" evidence="5">
    <location>
        <begin position="32"/>
        <end position="44"/>
    </location>
</feature>
<feature type="region of interest" description="Disordered" evidence="5">
    <location>
        <begin position="1"/>
        <end position="77"/>
    </location>
</feature>
<dbReference type="SUPFAM" id="SSF90229">
    <property type="entry name" value="CCCH zinc finger"/>
    <property type="match status" value="1"/>
</dbReference>
<feature type="zinc finger region" description="C3H1-type" evidence="4">
    <location>
        <begin position="142"/>
        <end position="170"/>
    </location>
</feature>
<dbReference type="PROSITE" id="PS50103">
    <property type="entry name" value="ZF_C3H1"/>
    <property type="match status" value="1"/>
</dbReference>
<dbReference type="CDD" id="cd16539">
    <property type="entry name" value="RING-HC_RNF113A_B"/>
    <property type="match status" value="1"/>
</dbReference>
<dbReference type="PANTHER" id="PTHR12930">
    <property type="entry name" value="ZINC FINGER PROTEIN 183"/>
    <property type="match status" value="1"/>
</dbReference>
<proteinExistence type="predicted"/>
<dbReference type="AlphaFoldDB" id="A0A7S3L9B2"/>
<dbReference type="PROSITE" id="PS50089">
    <property type="entry name" value="ZF_RING_2"/>
    <property type="match status" value="1"/>
</dbReference>
<keyword evidence="2 4" id="KW-0863">Zinc-finger</keyword>
<dbReference type="InterPro" id="IPR013083">
    <property type="entry name" value="Znf_RING/FYVE/PHD"/>
</dbReference>
<dbReference type="InterPro" id="IPR017907">
    <property type="entry name" value="Znf_RING_CS"/>
</dbReference>
<accession>A0A7S3L9B2</accession>
<feature type="region of interest" description="Disordered" evidence="5">
    <location>
        <begin position="92"/>
        <end position="111"/>
    </location>
</feature>
<keyword evidence="1 4" id="KW-0479">Metal-binding</keyword>